<name>A0A2A5CCG2_9GAMM</name>
<dbReference type="AlphaFoldDB" id="A0A2A5CCG2"/>
<comment type="caution">
    <text evidence="2">The sequence shown here is derived from an EMBL/GenBank/DDBJ whole genome shotgun (WGS) entry which is preliminary data.</text>
</comment>
<feature type="transmembrane region" description="Helical" evidence="1">
    <location>
        <begin position="129"/>
        <end position="149"/>
    </location>
</feature>
<keyword evidence="1" id="KW-0472">Membrane</keyword>
<dbReference type="EMBL" id="NVWI01000006">
    <property type="protein sequence ID" value="PCJ41208.1"/>
    <property type="molecule type" value="Genomic_DNA"/>
</dbReference>
<keyword evidence="1" id="KW-0812">Transmembrane</keyword>
<feature type="transmembrane region" description="Helical" evidence="1">
    <location>
        <begin position="103"/>
        <end position="123"/>
    </location>
</feature>
<organism evidence="2 3">
    <name type="scientific">SAR86 cluster bacterium</name>
    <dbReference type="NCBI Taxonomy" id="2030880"/>
    <lineage>
        <taxon>Bacteria</taxon>
        <taxon>Pseudomonadati</taxon>
        <taxon>Pseudomonadota</taxon>
        <taxon>Gammaproteobacteria</taxon>
        <taxon>SAR86 cluster</taxon>
    </lineage>
</organism>
<keyword evidence="1" id="KW-1133">Transmembrane helix</keyword>
<feature type="transmembrane region" description="Helical" evidence="1">
    <location>
        <begin position="72"/>
        <end position="91"/>
    </location>
</feature>
<feature type="transmembrane region" description="Helical" evidence="1">
    <location>
        <begin position="156"/>
        <end position="174"/>
    </location>
</feature>
<reference evidence="3" key="1">
    <citation type="submission" date="2017-08" db="EMBL/GenBank/DDBJ databases">
        <title>A dynamic microbial community with high functional redundancy inhabits the cold, oxic subseafloor aquifer.</title>
        <authorList>
            <person name="Tully B.J."/>
            <person name="Wheat C.G."/>
            <person name="Glazer B.T."/>
            <person name="Huber J.A."/>
        </authorList>
    </citation>
    <scope>NUCLEOTIDE SEQUENCE [LARGE SCALE GENOMIC DNA]</scope>
</reference>
<protein>
    <submittedName>
        <fullName evidence="2">Uncharacterized protein</fullName>
    </submittedName>
</protein>
<gene>
    <name evidence="2" type="ORF">COA71_09225</name>
</gene>
<evidence type="ECO:0000313" key="3">
    <source>
        <dbReference type="Proteomes" id="UP000228987"/>
    </source>
</evidence>
<evidence type="ECO:0000313" key="2">
    <source>
        <dbReference type="EMBL" id="PCJ41208.1"/>
    </source>
</evidence>
<feature type="transmembrane region" description="Helical" evidence="1">
    <location>
        <begin position="41"/>
        <end position="60"/>
    </location>
</feature>
<sequence>MSETQQKKSPGNVSTAEADLALIRKMMLEAQASAALDGRYLVLWGIVLSLAQAFDIIRSILTSGPANEWTAYIWFVMLGIGIVGSIVLGYLHSRGPINSGARMYASIWIGFCLTMCLLFTLAVSGQGALLSSLAIIAPAMTGLAFFATAAIINLGWLRWVALGWWLIAILVSVLDSSSYTGFIYIAAYLGLMAGPGLAIMRLGKKA</sequence>
<dbReference type="Proteomes" id="UP000228987">
    <property type="component" value="Unassembled WGS sequence"/>
</dbReference>
<evidence type="ECO:0000256" key="1">
    <source>
        <dbReference type="SAM" id="Phobius"/>
    </source>
</evidence>
<proteinExistence type="predicted"/>
<accession>A0A2A5CCG2</accession>
<feature type="transmembrane region" description="Helical" evidence="1">
    <location>
        <begin position="180"/>
        <end position="200"/>
    </location>
</feature>